<feature type="region of interest" description="Disordered" evidence="1">
    <location>
        <begin position="104"/>
        <end position="137"/>
    </location>
</feature>
<evidence type="ECO:0000256" key="2">
    <source>
        <dbReference type="SAM" id="Phobius"/>
    </source>
</evidence>
<sequence length="346" mass="36575">MSDEDLIDYLFDVLDPADRSLVAARLNADPSATARLERLRATVAPVLTAARTEREDAPEPRPGLALRTLARVAQHVVEHEPRKSEPAPSDLAVATFLREFASSPPTEIEFGSGTRAKVPADRTRTAPPVTDGPDPQSGRRLRIDLIVAAGIAFLGFGLISSGIVKARQQQRVYACQNNLRTLHNGLAGYADSDPQGRYPQIGTAAHPTADTFATSLSDQGHLPAGYRPGCPASADYIAYAYTLGFRAPNDEILGLRRPDALAPAGEEHDLMPISGDFPTANAAPGAGPVSPHAGCMNVLFVGGNVRTTTSPFVGPGGDDIYRNLFGQVSAGANRSDAVLGRPGDRP</sequence>
<dbReference type="Proteomes" id="UP000676565">
    <property type="component" value="Unassembled WGS sequence"/>
</dbReference>
<feature type="transmembrane region" description="Helical" evidence="2">
    <location>
        <begin position="145"/>
        <end position="164"/>
    </location>
</feature>
<dbReference type="RefSeq" id="WP_210660922.1">
    <property type="nucleotide sequence ID" value="NZ_JAGKQQ010000001.1"/>
</dbReference>
<reference evidence="3 4" key="1">
    <citation type="submission" date="2021-04" db="EMBL/GenBank/DDBJ databases">
        <authorList>
            <person name="Ivanova A."/>
        </authorList>
    </citation>
    <scope>NUCLEOTIDE SEQUENCE [LARGE SCALE GENOMIC DNA]</scope>
    <source>
        <strain evidence="3 4">G18</strain>
    </source>
</reference>
<keyword evidence="2" id="KW-1133">Transmembrane helix</keyword>
<accession>A0ABS5C1W5</accession>
<organism evidence="3 4">
    <name type="scientific">Gemmata palustris</name>
    <dbReference type="NCBI Taxonomy" id="2822762"/>
    <lineage>
        <taxon>Bacteria</taxon>
        <taxon>Pseudomonadati</taxon>
        <taxon>Planctomycetota</taxon>
        <taxon>Planctomycetia</taxon>
        <taxon>Gemmatales</taxon>
        <taxon>Gemmataceae</taxon>
        <taxon>Gemmata</taxon>
    </lineage>
</organism>
<keyword evidence="4" id="KW-1185">Reference proteome</keyword>
<evidence type="ECO:0000313" key="3">
    <source>
        <dbReference type="EMBL" id="MBP3959978.1"/>
    </source>
</evidence>
<name>A0ABS5C1W5_9BACT</name>
<evidence type="ECO:0000313" key="4">
    <source>
        <dbReference type="Proteomes" id="UP000676565"/>
    </source>
</evidence>
<evidence type="ECO:0000256" key="1">
    <source>
        <dbReference type="SAM" id="MobiDB-lite"/>
    </source>
</evidence>
<dbReference type="EMBL" id="JAGKQQ010000001">
    <property type="protein sequence ID" value="MBP3959978.1"/>
    <property type="molecule type" value="Genomic_DNA"/>
</dbReference>
<keyword evidence="2" id="KW-0472">Membrane</keyword>
<keyword evidence="2" id="KW-0812">Transmembrane</keyword>
<evidence type="ECO:0008006" key="5">
    <source>
        <dbReference type="Google" id="ProtNLM"/>
    </source>
</evidence>
<comment type="caution">
    <text evidence="3">The sequence shown here is derived from an EMBL/GenBank/DDBJ whole genome shotgun (WGS) entry which is preliminary data.</text>
</comment>
<protein>
    <recommendedName>
        <fullName evidence="5">DUF1559 domain-containing protein</fullName>
    </recommendedName>
</protein>
<proteinExistence type="predicted"/>
<gene>
    <name evidence="3" type="ORF">J8F10_32455</name>
</gene>